<organism evidence="2 3">
    <name type="scientific">Thermocoleostomius sinensis A174</name>
    <dbReference type="NCBI Taxonomy" id="2016057"/>
    <lineage>
        <taxon>Bacteria</taxon>
        <taxon>Bacillati</taxon>
        <taxon>Cyanobacteriota</taxon>
        <taxon>Cyanophyceae</taxon>
        <taxon>Oculatellales</taxon>
        <taxon>Oculatellaceae</taxon>
        <taxon>Thermocoleostomius</taxon>
    </lineage>
</organism>
<gene>
    <name evidence="2" type="ORF">OXH18_17165</name>
</gene>
<name>A0A9E9C662_9CYAN</name>
<keyword evidence="1" id="KW-0479">Metal-binding</keyword>
<dbReference type="RefSeq" id="WP_268608338.1">
    <property type="nucleotide sequence ID" value="NZ_CP113797.1"/>
</dbReference>
<dbReference type="Pfam" id="PF00459">
    <property type="entry name" value="Inositol_P"/>
    <property type="match status" value="1"/>
</dbReference>
<dbReference type="SUPFAM" id="SSF56655">
    <property type="entry name" value="Carbohydrate phosphatase"/>
    <property type="match status" value="1"/>
</dbReference>
<feature type="binding site" evidence="1">
    <location>
        <position position="76"/>
    </location>
    <ligand>
        <name>Mg(2+)</name>
        <dbReference type="ChEBI" id="CHEBI:18420"/>
        <label>1</label>
        <note>catalytic</note>
    </ligand>
</feature>
<proteinExistence type="predicted"/>
<dbReference type="EMBL" id="CP113797">
    <property type="protein sequence ID" value="WAL58894.1"/>
    <property type="molecule type" value="Genomic_DNA"/>
</dbReference>
<feature type="binding site" evidence="1">
    <location>
        <position position="106"/>
    </location>
    <ligand>
        <name>Mg(2+)</name>
        <dbReference type="ChEBI" id="CHEBI:18420"/>
        <label>1</label>
        <note>catalytic</note>
    </ligand>
</feature>
<evidence type="ECO:0000313" key="3">
    <source>
        <dbReference type="Proteomes" id="UP001163152"/>
    </source>
</evidence>
<reference evidence="2" key="1">
    <citation type="submission" date="2022-12" db="EMBL/GenBank/DDBJ databases">
        <title>Polyphasic identification of a Novel Hot-Spring Cyanobacterium Ocullathermofonsia sinensis gen nov. sp. nov. and Genomic Insights on its Adaptations to the Thermal Habitat.</title>
        <authorList>
            <person name="Daroch M."/>
            <person name="Tang J."/>
            <person name="Jiang Y."/>
        </authorList>
    </citation>
    <scope>NUCLEOTIDE SEQUENCE</scope>
    <source>
        <strain evidence="2">PKUAC-SCTA174</strain>
    </source>
</reference>
<comment type="cofactor">
    <cofactor evidence="1">
        <name>Mg(2+)</name>
        <dbReference type="ChEBI" id="CHEBI:18420"/>
    </cofactor>
</comment>
<dbReference type="Gene3D" id="3.40.190.80">
    <property type="match status" value="1"/>
</dbReference>
<dbReference type="InterPro" id="IPR000760">
    <property type="entry name" value="Inositol_monophosphatase-like"/>
</dbReference>
<dbReference type="CDD" id="cd01637">
    <property type="entry name" value="IMPase_like"/>
    <property type="match status" value="1"/>
</dbReference>
<dbReference type="KEGG" id="tsin:OXH18_17165"/>
<feature type="binding site" evidence="1">
    <location>
        <position position="105"/>
    </location>
    <ligand>
        <name>Mg(2+)</name>
        <dbReference type="ChEBI" id="CHEBI:18420"/>
        <label>1</label>
        <note>catalytic</note>
    </ligand>
</feature>
<keyword evidence="1" id="KW-0460">Magnesium</keyword>
<protein>
    <submittedName>
        <fullName evidence="2">Inositol monophosphatase family protein</fullName>
    </submittedName>
</protein>
<dbReference type="Proteomes" id="UP001163152">
    <property type="component" value="Chromosome"/>
</dbReference>
<dbReference type="AlphaFoldDB" id="A0A9E9C662"/>
<dbReference type="GO" id="GO:0046872">
    <property type="term" value="F:metal ion binding"/>
    <property type="evidence" value="ECO:0007669"/>
    <property type="project" value="UniProtKB-KW"/>
</dbReference>
<keyword evidence="3" id="KW-1185">Reference proteome</keyword>
<feature type="binding site" evidence="1">
    <location>
        <position position="231"/>
    </location>
    <ligand>
        <name>Mg(2+)</name>
        <dbReference type="ChEBI" id="CHEBI:18420"/>
        <label>1</label>
        <note>catalytic</note>
    </ligand>
</feature>
<evidence type="ECO:0000313" key="2">
    <source>
        <dbReference type="EMBL" id="WAL58894.1"/>
    </source>
</evidence>
<sequence>MSHTPTPRLILETLLPHLKVAAAYAHQIQTQIATRPEKEGYDNFFATALSDADLSIQTFVEVLLLGYFPNIRFYGEEHEQTYNTKYFRSIELGPPDDYLVTLDPIDGTRFYLDGHTNYQIILSVLNRDEFEAVLAISPGQNIYYYGLRGQGTFQGTLADTLEACHPLKLAPSGETIVLGWGMETLAEPLRPKYRVIDVANSYSREQEIPGFSSILQGEVVGSVNRAGQFIDSAALAFLAQEAGCIVTTLDGNPPPPLYTCHHYRRGGLVTAVSESVHQDILRAIQMTQLTSQK</sequence>
<evidence type="ECO:0000256" key="1">
    <source>
        <dbReference type="PIRSR" id="PIRSR600760-2"/>
    </source>
</evidence>
<feature type="binding site" evidence="1">
    <location>
        <position position="103"/>
    </location>
    <ligand>
        <name>Mg(2+)</name>
        <dbReference type="ChEBI" id="CHEBI:18420"/>
        <label>1</label>
        <note>catalytic</note>
    </ligand>
</feature>
<accession>A0A9E9C662</accession>
<dbReference type="Gene3D" id="3.30.540.10">
    <property type="entry name" value="Fructose-1,6-Bisphosphatase, subunit A, domain 1"/>
    <property type="match status" value="1"/>
</dbReference>